<accession>A0A2M3ZQZ6</accession>
<reference evidence="1" key="1">
    <citation type="submission" date="2018-01" db="EMBL/GenBank/DDBJ databases">
        <title>An insight into the sialome of Amazonian anophelines.</title>
        <authorList>
            <person name="Ribeiro J.M."/>
            <person name="Scarpassa V."/>
            <person name="Calvo E."/>
        </authorList>
    </citation>
    <scope>NUCLEOTIDE SEQUENCE</scope>
    <source>
        <tissue evidence="1">Salivary glands</tissue>
    </source>
</reference>
<protein>
    <submittedName>
        <fullName evidence="1">Putative secreted peptide</fullName>
    </submittedName>
</protein>
<sequence>MQHRRWFRNELQPTAGLQQLCIILIVSNASHACSCGALLDHIRFSLRNDCRRDIHRFRLHRSAGRSRKSHLGKSLEILAPTVDQ</sequence>
<name>A0A2M3ZQZ6_9DIPT</name>
<evidence type="ECO:0000313" key="1">
    <source>
        <dbReference type="EMBL" id="MBW30976.1"/>
    </source>
</evidence>
<dbReference type="AlphaFoldDB" id="A0A2M3ZQZ6"/>
<organism evidence="1">
    <name type="scientific">Anopheles braziliensis</name>
    <dbReference type="NCBI Taxonomy" id="58242"/>
    <lineage>
        <taxon>Eukaryota</taxon>
        <taxon>Metazoa</taxon>
        <taxon>Ecdysozoa</taxon>
        <taxon>Arthropoda</taxon>
        <taxon>Hexapoda</taxon>
        <taxon>Insecta</taxon>
        <taxon>Pterygota</taxon>
        <taxon>Neoptera</taxon>
        <taxon>Endopterygota</taxon>
        <taxon>Diptera</taxon>
        <taxon>Nematocera</taxon>
        <taxon>Culicoidea</taxon>
        <taxon>Culicidae</taxon>
        <taxon>Anophelinae</taxon>
        <taxon>Anopheles</taxon>
    </lineage>
</organism>
<proteinExistence type="predicted"/>
<dbReference type="EMBL" id="GGFM01010225">
    <property type="protein sequence ID" value="MBW30976.1"/>
    <property type="molecule type" value="Transcribed_RNA"/>
</dbReference>